<gene>
    <name evidence="1" type="ORF">BaRGS_00008672</name>
</gene>
<comment type="caution">
    <text evidence="1">The sequence shown here is derived from an EMBL/GenBank/DDBJ whole genome shotgun (WGS) entry which is preliminary data.</text>
</comment>
<dbReference type="AlphaFoldDB" id="A0ABD0LKZ2"/>
<evidence type="ECO:0000313" key="1">
    <source>
        <dbReference type="EMBL" id="KAK7500125.1"/>
    </source>
</evidence>
<proteinExistence type="predicted"/>
<accession>A0ABD0LKZ2</accession>
<dbReference type="Proteomes" id="UP001519460">
    <property type="component" value="Unassembled WGS sequence"/>
</dbReference>
<name>A0ABD0LKZ2_9CAEN</name>
<evidence type="ECO:0000313" key="2">
    <source>
        <dbReference type="Proteomes" id="UP001519460"/>
    </source>
</evidence>
<keyword evidence="2" id="KW-1185">Reference proteome</keyword>
<reference evidence="1 2" key="1">
    <citation type="journal article" date="2023" name="Sci. Data">
        <title>Genome assembly of the Korean intertidal mud-creeper Batillaria attramentaria.</title>
        <authorList>
            <person name="Patra A.K."/>
            <person name="Ho P.T."/>
            <person name="Jun S."/>
            <person name="Lee S.J."/>
            <person name="Kim Y."/>
            <person name="Won Y.J."/>
        </authorList>
    </citation>
    <scope>NUCLEOTIDE SEQUENCE [LARGE SCALE GENOMIC DNA]</scope>
    <source>
        <strain evidence="1">Wonlab-2016</strain>
    </source>
</reference>
<protein>
    <submittedName>
        <fullName evidence="1">Uncharacterized protein</fullName>
    </submittedName>
</protein>
<dbReference type="EMBL" id="JACVVK020000039">
    <property type="protein sequence ID" value="KAK7500125.1"/>
    <property type="molecule type" value="Genomic_DNA"/>
</dbReference>
<organism evidence="1 2">
    <name type="scientific">Batillaria attramentaria</name>
    <dbReference type="NCBI Taxonomy" id="370345"/>
    <lineage>
        <taxon>Eukaryota</taxon>
        <taxon>Metazoa</taxon>
        <taxon>Spiralia</taxon>
        <taxon>Lophotrochozoa</taxon>
        <taxon>Mollusca</taxon>
        <taxon>Gastropoda</taxon>
        <taxon>Caenogastropoda</taxon>
        <taxon>Sorbeoconcha</taxon>
        <taxon>Cerithioidea</taxon>
        <taxon>Batillariidae</taxon>
        <taxon>Batillaria</taxon>
    </lineage>
</organism>
<sequence length="147" mass="16146">MFFFITCGVVVSKHASAKSFVSTFIALQKENHCWGTDRDVFGVGRNVLKFPGSIVYPESYSHSAPSPTSLTADDHALPVAGVSLCPRRPVPSLAQDPWGERDLALKSRLGQQFGRQGQNVMEAGLRKTCFLHVLPQNSSDVTSFFFL</sequence>